<dbReference type="Pfam" id="PF01569">
    <property type="entry name" value="PAP2"/>
    <property type="match status" value="1"/>
</dbReference>
<dbReference type="KEGG" id="bih:BIP78_0082"/>
<organism evidence="3 4">
    <name type="scientific">Bipolaricaulis sibiricus</name>
    <dbReference type="NCBI Taxonomy" id="2501609"/>
    <lineage>
        <taxon>Bacteria</taxon>
        <taxon>Candidatus Bipolaricaulota</taxon>
        <taxon>Candidatus Bipolaricaulia</taxon>
        <taxon>Candidatus Bipolaricaulales</taxon>
        <taxon>Candidatus Bipolaricaulaceae</taxon>
        <taxon>Candidatus Bipolaricaulis</taxon>
    </lineage>
</organism>
<dbReference type="SUPFAM" id="SSF48317">
    <property type="entry name" value="Acid phosphatase/Vanadium-dependent haloperoxidase"/>
    <property type="match status" value="1"/>
</dbReference>
<dbReference type="PANTHER" id="PTHR14969:SF13">
    <property type="entry name" value="AT30094P"/>
    <property type="match status" value="1"/>
</dbReference>
<feature type="domain" description="Phosphatidic acid phosphatase type 2/haloperoxidase" evidence="2">
    <location>
        <begin position="79"/>
        <end position="188"/>
    </location>
</feature>
<gene>
    <name evidence="3" type="ORF">BIP78_0082</name>
</gene>
<evidence type="ECO:0000259" key="2">
    <source>
        <dbReference type="SMART" id="SM00014"/>
    </source>
</evidence>
<keyword evidence="1" id="KW-0812">Transmembrane</keyword>
<dbReference type="Gene3D" id="1.20.144.10">
    <property type="entry name" value="Phosphatidic acid phosphatase type 2/haloperoxidase"/>
    <property type="match status" value="2"/>
</dbReference>
<keyword evidence="1" id="KW-0472">Membrane</keyword>
<evidence type="ECO:0000256" key="1">
    <source>
        <dbReference type="SAM" id="Phobius"/>
    </source>
</evidence>
<proteinExistence type="predicted"/>
<dbReference type="SMART" id="SM00014">
    <property type="entry name" value="acidPPc"/>
    <property type="match status" value="1"/>
</dbReference>
<name>A0A410FSF2_BIPS1</name>
<dbReference type="Proteomes" id="UP000287233">
    <property type="component" value="Chromosome"/>
</dbReference>
<reference evidence="4" key="1">
    <citation type="submission" date="2018-12" db="EMBL/GenBank/DDBJ databases">
        <title>Complete genome sequence of an uncultured bacterium of the candidate phylum Bipolaricaulota.</title>
        <authorList>
            <person name="Kadnikov V.V."/>
            <person name="Mardanov A.V."/>
            <person name="Beletsky A.V."/>
            <person name="Frank Y.A."/>
            <person name="Karnachuk O.V."/>
            <person name="Ravin N.V."/>
        </authorList>
    </citation>
    <scope>NUCLEOTIDE SEQUENCE [LARGE SCALE GENOMIC DNA]</scope>
</reference>
<dbReference type="InterPro" id="IPR036938">
    <property type="entry name" value="PAP2/HPO_sf"/>
</dbReference>
<keyword evidence="1" id="KW-1133">Transmembrane helix</keyword>
<dbReference type="EMBL" id="CP034928">
    <property type="protein sequence ID" value="QAA75850.1"/>
    <property type="molecule type" value="Genomic_DNA"/>
</dbReference>
<protein>
    <recommendedName>
        <fullName evidence="2">Phosphatidic acid phosphatase type 2/haloperoxidase domain-containing protein</fullName>
    </recommendedName>
</protein>
<accession>A0A410FSF2</accession>
<sequence>MTATHAIRGTFRTIGRVLDRWADSVWEWDEEVMDAVSSARVLQRLDAVFLSATYLGYGYLWAAVALALIVFGTKADHAAVLIGLGVIIVSVFLSQTMKSITGRPRPQFHRRGFHHQFLCSSSFPSNHTAAAFAMGYLVLQLYPWWPNVVVIYTMAALIGLSRVYLREHFPLDVLGGAVLGTWVSHGLLPLFARLVQ</sequence>
<feature type="transmembrane region" description="Helical" evidence="1">
    <location>
        <begin position="77"/>
        <end position="96"/>
    </location>
</feature>
<evidence type="ECO:0000313" key="3">
    <source>
        <dbReference type="EMBL" id="QAA75850.1"/>
    </source>
</evidence>
<dbReference type="PANTHER" id="PTHR14969">
    <property type="entry name" value="SPHINGOSINE-1-PHOSPHATE PHOSPHOHYDROLASE"/>
    <property type="match status" value="1"/>
</dbReference>
<evidence type="ECO:0000313" key="4">
    <source>
        <dbReference type="Proteomes" id="UP000287233"/>
    </source>
</evidence>
<feature type="transmembrane region" description="Helical" evidence="1">
    <location>
        <begin position="47"/>
        <end position="71"/>
    </location>
</feature>
<feature type="transmembrane region" description="Helical" evidence="1">
    <location>
        <begin position="144"/>
        <end position="164"/>
    </location>
</feature>
<dbReference type="AlphaFoldDB" id="A0A410FSF2"/>
<dbReference type="InterPro" id="IPR000326">
    <property type="entry name" value="PAP2/HPO"/>
</dbReference>
<feature type="transmembrane region" description="Helical" evidence="1">
    <location>
        <begin position="171"/>
        <end position="192"/>
    </location>
</feature>